<proteinExistence type="predicted"/>
<dbReference type="AlphaFoldDB" id="A0A2J7ZSX4"/>
<accession>A0A2J7ZSX4</accession>
<feature type="compositionally biased region" description="Basic and acidic residues" evidence="1">
    <location>
        <begin position="11"/>
        <end position="20"/>
    </location>
</feature>
<feature type="compositionally biased region" description="Low complexity" evidence="1">
    <location>
        <begin position="81"/>
        <end position="91"/>
    </location>
</feature>
<gene>
    <name evidence="2" type="ORF">TSOC_010591</name>
</gene>
<feature type="region of interest" description="Disordered" evidence="1">
    <location>
        <begin position="50"/>
        <end position="99"/>
    </location>
</feature>
<feature type="region of interest" description="Disordered" evidence="1">
    <location>
        <begin position="1"/>
        <end position="20"/>
    </location>
</feature>
<name>A0A2J7ZSX4_9CHLO</name>
<evidence type="ECO:0000313" key="2">
    <source>
        <dbReference type="EMBL" id="PNH03362.1"/>
    </source>
</evidence>
<keyword evidence="3" id="KW-1185">Reference proteome</keyword>
<evidence type="ECO:0000313" key="3">
    <source>
        <dbReference type="Proteomes" id="UP000236333"/>
    </source>
</evidence>
<organism evidence="2 3">
    <name type="scientific">Tetrabaena socialis</name>
    <dbReference type="NCBI Taxonomy" id="47790"/>
    <lineage>
        <taxon>Eukaryota</taxon>
        <taxon>Viridiplantae</taxon>
        <taxon>Chlorophyta</taxon>
        <taxon>core chlorophytes</taxon>
        <taxon>Chlorophyceae</taxon>
        <taxon>CS clade</taxon>
        <taxon>Chlamydomonadales</taxon>
        <taxon>Tetrabaenaceae</taxon>
        <taxon>Tetrabaena</taxon>
    </lineage>
</organism>
<comment type="caution">
    <text evidence="2">The sequence shown here is derived from an EMBL/GenBank/DDBJ whole genome shotgun (WGS) entry which is preliminary data.</text>
</comment>
<protein>
    <submittedName>
        <fullName evidence="2">Uncharacterized protein</fullName>
    </submittedName>
</protein>
<dbReference type="Proteomes" id="UP000236333">
    <property type="component" value="Unassembled WGS sequence"/>
</dbReference>
<dbReference type="EMBL" id="PGGS01000513">
    <property type="protein sequence ID" value="PNH03362.1"/>
    <property type="molecule type" value="Genomic_DNA"/>
</dbReference>
<evidence type="ECO:0000256" key="1">
    <source>
        <dbReference type="SAM" id="MobiDB-lite"/>
    </source>
</evidence>
<reference evidence="2 3" key="1">
    <citation type="journal article" date="2017" name="Mol. Biol. Evol.">
        <title>The 4-celled Tetrabaena socialis nuclear genome reveals the essential components for genetic control of cell number at the origin of multicellularity in the volvocine lineage.</title>
        <authorList>
            <person name="Featherston J."/>
            <person name="Arakaki Y."/>
            <person name="Hanschen E.R."/>
            <person name="Ferris P.J."/>
            <person name="Michod R.E."/>
            <person name="Olson B.J.S.C."/>
            <person name="Nozaki H."/>
            <person name="Durand P.M."/>
        </authorList>
    </citation>
    <scope>NUCLEOTIDE SEQUENCE [LARGE SCALE GENOMIC DNA]</scope>
    <source>
        <strain evidence="2 3">NIES-571</strain>
    </source>
</reference>
<sequence>MSVSLWPAEGGARRDGGRSFRGERRRFITAVRPTLLSSIHANLLGGWSSAWGGGTSYPKQPQPQRPLAKQGVQPRATRMPGAAQLQQQAEGQAGGQPPH</sequence>